<evidence type="ECO:0000256" key="4">
    <source>
        <dbReference type="ARBA" id="ARBA00022837"/>
    </source>
</evidence>
<keyword evidence="3" id="KW-0378">Hydrolase</keyword>
<dbReference type="InterPro" id="IPR019563">
    <property type="entry name" value="GH97_catalytic"/>
</dbReference>
<feature type="domain" description="Glycosyl-hydrolase 97 C-terminal oligomerisation" evidence="9">
    <location>
        <begin position="562"/>
        <end position="657"/>
    </location>
</feature>
<keyword evidence="11" id="KW-1185">Reference proteome</keyword>
<gene>
    <name evidence="10" type="ORF">SAMN04488511_102216</name>
</gene>
<feature type="domain" description="Glycosyl-hydrolase 97 catalytic" evidence="7">
    <location>
        <begin position="311"/>
        <end position="463"/>
    </location>
</feature>
<dbReference type="GO" id="GO:0030246">
    <property type="term" value="F:carbohydrate binding"/>
    <property type="evidence" value="ECO:0007669"/>
    <property type="project" value="InterPro"/>
</dbReference>
<keyword evidence="5" id="KW-0326">Glycosidase</keyword>
<evidence type="ECO:0000256" key="1">
    <source>
        <dbReference type="ARBA" id="ARBA00001913"/>
    </source>
</evidence>
<dbReference type="InterPro" id="IPR029483">
    <property type="entry name" value="GH97_C"/>
</dbReference>
<evidence type="ECO:0000256" key="5">
    <source>
        <dbReference type="ARBA" id="ARBA00023295"/>
    </source>
</evidence>
<dbReference type="InterPro" id="IPR014718">
    <property type="entry name" value="GH-type_carb-bd"/>
</dbReference>
<comment type="cofactor">
    <cofactor evidence="1">
        <name>Ca(2+)</name>
        <dbReference type="ChEBI" id="CHEBI:29108"/>
    </cofactor>
</comment>
<evidence type="ECO:0000256" key="6">
    <source>
        <dbReference type="SAM" id="SignalP"/>
    </source>
</evidence>
<comment type="subunit">
    <text evidence="2">Monomer.</text>
</comment>
<dbReference type="OrthoDB" id="57532at2"/>
<dbReference type="Pfam" id="PF14508">
    <property type="entry name" value="GH97_N"/>
    <property type="match status" value="1"/>
</dbReference>
<evidence type="ECO:0000313" key="11">
    <source>
        <dbReference type="Proteomes" id="UP000198836"/>
    </source>
</evidence>
<evidence type="ECO:0000259" key="9">
    <source>
        <dbReference type="Pfam" id="PF14509"/>
    </source>
</evidence>
<feature type="signal peptide" evidence="6">
    <location>
        <begin position="1"/>
        <end position="21"/>
    </location>
</feature>
<dbReference type="AlphaFoldDB" id="A0A1I0SNE7"/>
<dbReference type="Proteomes" id="UP000198836">
    <property type="component" value="Unassembled WGS sequence"/>
</dbReference>
<dbReference type="InterPro" id="IPR052720">
    <property type="entry name" value="Glycosyl_hydrolase_97"/>
</dbReference>
<dbReference type="InterPro" id="IPR017853">
    <property type="entry name" value="GH"/>
</dbReference>
<reference evidence="11" key="1">
    <citation type="submission" date="2016-10" db="EMBL/GenBank/DDBJ databases">
        <authorList>
            <person name="Varghese N."/>
            <person name="Submissions S."/>
        </authorList>
    </citation>
    <scope>NUCLEOTIDE SEQUENCE [LARGE SCALE GENOMIC DNA]</scope>
    <source>
        <strain evidence="11">DSM 18130</strain>
    </source>
</reference>
<dbReference type="GO" id="GO:0016798">
    <property type="term" value="F:hydrolase activity, acting on glycosyl bonds"/>
    <property type="evidence" value="ECO:0007669"/>
    <property type="project" value="UniProtKB-KW"/>
</dbReference>
<dbReference type="PANTHER" id="PTHR35803:SF2">
    <property type="entry name" value="RETAINING ALPHA-GALACTOSIDASE"/>
    <property type="match status" value="1"/>
</dbReference>
<dbReference type="STRING" id="332999.SAMN04488511_102216"/>
<dbReference type="Gene3D" id="2.60.40.1180">
    <property type="entry name" value="Golgi alpha-mannosidase II"/>
    <property type="match status" value="1"/>
</dbReference>
<dbReference type="SUPFAM" id="SSF51445">
    <property type="entry name" value="(Trans)glycosidases"/>
    <property type="match status" value="1"/>
</dbReference>
<dbReference type="Pfam" id="PF14509">
    <property type="entry name" value="GH97_C"/>
    <property type="match status" value="1"/>
</dbReference>
<protein>
    <submittedName>
        <fullName evidence="10">Alpha-glucosidase</fullName>
    </submittedName>
</protein>
<organism evidence="10 11">
    <name type="scientific">Pedobacter suwonensis</name>
    <dbReference type="NCBI Taxonomy" id="332999"/>
    <lineage>
        <taxon>Bacteria</taxon>
        <taxon>Pseudomonadati</taxon>
        <taxon>Bacteroidota</taxon>
        <taxon>Sphingobacteriia</taxon>
        <taxon>Sphingobacteriales</taxon>
        <taxon>Sphingobacteriaceae</taxon>
        <taxon>Pedobacter</taxon>
    </lineage>
</organism>
<dbReference type="Gene3D" id="2.70.98.10">
    <property type="match status" value="1"/>
</dbReference>
<evidence type="ECO:0000259" key="8">
    <source>
        <dbReference type="Pfam" id="PF14508"/>
    </source>
</evidence>
<accession>A0A1I0SNE7</accession>
<sequence>MNKFLLRIIIFSALLPAVGNAQILHVKSPNGKIDLALENGTKISWSVKHENTAVIVPSAISLTLGKGMVLGNNAKIINTQKSSVNTVFNTPIYKKKAVIDAYNQLIINFKGDFGIILRAYNDGVAYRFFTKKKGALIIESEEANFTFSKDHKAFIPYVRDLRENNQYISAFESTYDEIPLSRFVKDSLAISPLLVDLENGKKAAIVEAELVDYPGMFLTKGKQGQHSLSGRFALYPKAERLGGFNKMNYMVTERESFIAKTNGSRNFPWRAVIISENDRDLLNNDMVQKLSAPAQIADLSWIKPGKVAWDWWNDWNISGVDFKAGINTETYKYYIDFAAKNHIEYVVLDEGWSEETNLLKISPNINIKELISYGKQKNVGIMLWASWYAINQMLDDAFSQYSKMGIKGFKIDFIDRDDQKMVSSIYNMTKKAAGYQLLVDYHGMYKPTGIQRTYPNVVNFEGVKGLENAKWTPKDDMPRYETTIPFIRMLAGPMDYTPGAMRNATRADFRPSNSMPMSQGTRAHQLGMYVVYEAPLQMMADSPTAYMKEQESTSFISKIPTTFDETVALDGKVGEYLALARKKEDKWYVGGLTSWSARTITIDLSFLGKGKYSAEIFMDGVNADKDATDYKREVIKVTSADKLTLNMANGGGFAILIHPEKF</sequence>
<evidence type="ECO:0000256" key="3">
    <source>
        <dbReference type="ARBA" id="ARBA00022801"/>
    </source>
</evidence>
<proteinExistence type="predicted"/>
<evidence type="ECO:0000313" key="10">
    <source>
        <dbReference type="EMBL" id="SFA41002.1"/>
    </source>
</evidence>
<dbReference type="EMBL" id="FOJM01000002">
    <property type="protein sequence ID" value="SFA41002.1"/>
    <property type="molecule type" value="Genomic_DNA"/>
</dbReference>
<evidence type="ECO:0000259" key="7">
    <source>
        <dbReference type="Pfam" id="PF10566"/>
    </source>
</evidence>
<dbReference type="InterPro" id="IPR029486">
    <property type="entry name" value="GH97_N"/>
</dbReference>
<feature type="domain" description="Glycosyl-hydrolase 97 N-terminal" evidence="8">
    <location>
        <begin position="26"/>
        <end position="293"/>
    </location>
</feature>
<feature type="chain" id="PRO_5011543172" evidence="6">
    <location>
        <begin position="22"/>
        <end position="662"/>
    </location>
</feature>
<dbReference type="InterPro" id="IPR013785">
    <property type="entry name" value="Aldolase_TIM"/>
</dbReference>
<dbReference type="InterPro" id="IPR013780">
    <property type="entry name" value="Glyco_hydro_b"/>
</dbReference>
<dbReference type="RefSeq" id="WP_090980396.1">
    <property type="nucleotide sequence ID" value="NZ_FOJM01000002.1"/>
</dbReference>
<keyword evidence="4" id="KW-0106">Calcium</keyword>
<dbReference type="PANTHER" id="PTHR35803">
    <property type="entry name" value="GLUCAN 1,4-ALPHA-GLUCOSIDASE SUSB-RELATED"/>
    <property type="match status" value="1"/>
</dbReference>
<evidence type="ECO:0000256" key="2">
    <source>
        <dbReference type="ARBA" id="ARBA00011245"/>
    </source>
</evidence>
<name>A0A1I0SNE7_9SPHI</name>
<dbReference type="Gene3D" id="3.20.20.70">
    <property type="entry name" value="Aldolase class I"/>
    <property type="match status" value="1"/>
</dbReference>
<keyword evidence="6" id="KW-0732">Signal</keyword>
<dbReference type="Pfam" id="PF10566">
    <property type="entry name" value="Glyco_hydro_97"/>
    <property type="match status" value="1"/>
</dbReference>